<dbReference type="GO" id="GO:0005739">
    <property type="term" value="C:mitochondrion"/>
    <property type="evidence" value="ECO:0007669"/>
    <property type="project" value="UniProtKB-SubCell"/>
</dbReference>
<evidence type="ECO:0000313" key="13">
    <source>
        <dbReference type="Proteomes" id="UP000186804"/>
    </source>
</evidence>
<keyword evidence="7" id="KW-0482">Metalloprotease</keyword>
<comment type="similarity">
    <text evidence="9">Belongs to the peptidase M16 family.</text>
</comment>
<dbReference type="GeneID" id="92365538"/>
<name>A0A1J4MY39_9CRYT</name>
<dbReference type="Gene3D" id="3.30.830.10">
    <property type="entry name" value="Metalloenzyme, LuxS/M16 peptidase-like"/>
    <property type="match status" value="2"/>
</dbReference>
<accession>A0A1J4MY39</accession>
<evidence type="ECO:0000256" key="4">
    <source>
        <dbReference type="ARBA" id="ARBA00022723"/>
    </source>
</evidence>
<dbReference type="FunFam" id="3.30.830.10:FF:000008">
    <property type="entry name" value="Mitochondrial-processing peptidase subunit beta"/>
    <property type="match status" value="1"/>
</dbReference>
<proteinExistence type="inferred from homology"/>
<comment type="caution">
    <text evidence="12">The sequence shown here is derived from an EMBL/GenBank/DDBJ whole genome shotgun (WGS) entry which is preliminary data.</text>
</comment>
<keyword evidence="8" id="KW-0496">Mitochondrion</keyword>
<sequence>MVKVLTKTLNLRSLSEYGLKRSTMPLFKTIQHMISYKSHIDEVKSKVFLKDLFIKPYYNISVLRNGLRIATYETSDSAITFGVWIDSGSRYESKEKNGVAHFLEHMIFKGTTKRSRYQLESEIENLGAHLNAYTSREQTVYYARCFNKDLPQCMELLGDILQNSVLDPAAIEAERFVILREMEEIEKTPEEILFDRLHMAAFKNNSLGYTILGPPENIKTINRNDLLDYIKKNYLAERMVIVGVGNLKHAEFVKHVENNFSNMPSKSKFEIPLDLSYPKFGGSEIVDVNNNYDQIVHLAVAYEGVPWDHPDMPIFMLMQSIIGSYRKNEDHLIPPKISTNKTIYNIATGSETGDIHSFSAFNTCYKDTGIFGWYAECDRKAVNYCIDNMMLAFTSLSYSITDEEVFRAKNQLKLQLFSSIETSNSIAEEIGRHLLVYNRYVHMLEWIKRIDAIGVQDVKRVAFKYLYDTKIAFTAMGAIDKIPDYTTLRVKTSQLKS</sequence>
<dbReference type="Proteomes" id="UP000186804">
    <property type="component" value="Unassembled WGS sequence"/>
</dbReference>
<evidence type="ECO:0000256" key="5">
    <source>
        <dbReference type="ARBA" id="ARBA00022801"/>
    </source>
</evidence>
<dbReference type="GO" id="GO:0004222">
    <property type="term" value="F:metalloendopeptidase activity"/>
    <property type="evidence" value="ECO:0007669"/>
    <property type="project" value="InterPro"/>
</dbReference>
<comment type="cofactor">
    <cofactor evidence="1">
        <name>Zn(2+)</name>
        <dbReference type="ChEBI" id="CHEBI:29105"/>
    </cofactor>
</comment>
<evidence type="ECO:0000259" key="10">
    <source>
        <dbReference type="Pfam" id="PF00675"/>
    </source>
</evidence>
<feature type="domain" description="Peptidase M16 N-terminal" evidence="10">
    <location>
        <begin position="69"/>
        <end position="214"/>
    </location>
</feature>
<dbReference type="Pfam" id="PF00675">
    <property type="entry name" value="Peptidase_M16"/>
    <property type="match status" value="1"/>
</dbReference>
<comment type="subcellular location">
    <subcellularLocation>
        <location evidence="2">Mitochondrion</location>
    </subcellularLocation>
</comment>
<dbReference type="GO" id="GO:0006508">
    <property type="term" value="P:proteolysis"/>
    <property type="evidence" value="ECO:0007669"/>
    <property type="project" value="UniProtKB-KW"/>
</dbReference>
<keyword evidence="3" id="KW-0645">Protease</keyword>
<dbReference type="PANTHER" id="PTHR11851:SF149">
    <property type="entry name" value="GH01077P"/>
    <property type="match status" value="1"/>
</dbReference>
<evidence type="ECO:0000256" key="2">
    <source>
        <dbReference type="ARBA" id="ARBA00004173"/>
    </source>
</evidence>
<dbReference type="InterPro" id="IPR011765">
    <property type="entry name" value="Pept_M16_N"/>
</dbReference>
<dbReference type="RefSeq" id="XP_067069683.1">
    <property type="nucleotide sequence ID" value="XM_067211588.1"/>
</dbReference>
<evidence type="ECO:0000256" key="1">
    <source>
        <dbReference type="ARBA" id="ARBA00001947"/>
    </source>
</evidence>
<gene>
    <name evidence="12" type="ORF">cand_013530</name>
</gene>
<evidence type="ECO:0000256" key="7">
    <source>
        <dbReference type="ARBA" id="ARBA00023049"/>
    </source>
</evidence>
<dbReference type="EMBL" id="LRBS01000026">
    <property type="protein sequence ID" value="OII77837.1"/>
    <property type="molecule type" value="Genomic_DNA"/>
</dbReference>
<dbReference type="SUPFAM" id="SSF63411">
    <property type="entry name" value="LuxS/MPP-like metallohydrolase"/>
    <property type="match status" value="2"/>
</dbReference>
<dbReference type="InterPro" id="IPR050361">
    <property type="entry name" value="MPP/UQCRC_Complex"/>
</dbReference>
<protein>
    <submittedName>
        <fullName evidence="12">Insulinase</fullName>
    </submittedName>
</protein>
<organism evidence="12 13">
    <name type="scientific">Cryptosporidium andersoni</name>
    <dbReference type="NCBI Taxonomy" id="117008"/>
    <lineage>
        <taxon>Eukaryota</taxon>
        <taxon>Sar</taxon>
        <taxon>Alveolata</taxon>
        <taxon>Apicomplexa</taxon>
        <taxon>Conoidasida</taxon>
        <taxon>Coccidia</taxon>
        <taxon>Eucoccidiorida</taxon>
        <taxon>Eimeriorina</taxon>
        <taxon>Cryptosporidiidae</taxon>
        <taxon>Cryptosporidium</taxon>
    </lineage>
</organism>
<dbReference type="OrthoDB" id="10251424at2759"/>
<dbReference type="GO" id="GO:0046872">
    <property type="term" value="F:metal ion binding"/>
    <property type="evidence" value="ECO:0007669"/>
    <property type="project" value="UniProtKB-KW"/>
</dbReference>
<evidence type="ECO:0000256" key="8">
    <source>
        <dbReference type="ARBA" id="ARBA00023128"/>
    </source>
</evidence>
<dbReference type="InterPro" id="IPR011249">
    <property type="entry name" value="Metalloenz_LuxS/M16"/>
</dbReference>
<keyword evidence="13" id="KW-1185">Reference proteome</keyword>
<dbReference type="InterPro" id="IPR001431">
    <property type="entry name" value="Pept_M16_Zn_BS"/>
</dbReference>
<evidence type="ECO:0000256" key="6">
    <source>
        <dbReference type="ARBA" id="ARBA00022833"/>
    </source>
</evidence>
<reference evidence="12 13" key="1">
    <citation type="submission" date="2016-10" db="EMBL/GenBank/DDBJ databases">
        <title>Reductive evolution of mitochondrial metabolism and differential evolution of invasion-related proteins in Cryptosporidium.</title>
        <authorList>
            <person name="Liu S."/>
            <person name="Roellig D.M."/>
            <person name="Guo Y."/>
            <person name="Li N."/>
            <person name="Frace M.A."/>
            <person name="Tang K."/>
            <person name="Zhang L."/>
            <person name="Feng Y."/>
            <person name="Xiao L."/>
        </authorList>
    </citation>
    <scope>NUCLEOTIDE SEQUENCE [LARGE SCALE GENOMIC DNA]</scope>
    <source>
        <strain evidence="12">30847</strain>
    </source>
</reference>
<evidence type="ECO:0000256" key="3">
    <source>
        <dbReference type="ARBA" id="ARBA00022670"/>
    </source>
</evidence>
<feature type="domain" description="Peptidase M16 C-terminal" evidence="11">
    <location>
        <begin position="220"/>
        <end position="412"/>
    </location>
</feature>
<dbReference type="VEuPathDB" id="CryptoDB:cand_013530"/>
<dbReference type="AlphaFoldDB" id="A0A1J4MY39"/>
<keyword evidence="6" id="KW-0862">Zinc</keyword>
<keyword evidence="4" id="KW-0479">Metal-binding</keyword>
<evidence type="ECO:0000313" key="12">
    <source>
        <dbReference type="EMBL" id="OII77837.1"/>
    </source>
</evidence>
<evidence type="ECO:0000259" key="11">
    <source>
        <dbReference type="Pfam" id="PF05193"/>
    </source>
</evidence>
<dbReference type="PROSITE" id="PS00143">
    <property type="entry name" value="INSULINASE"/>
    <property type="match status" value="1"/>
</dbReference>
<evidence type="ECO:0000256" key="9">
    <source>
        <dbReference type="RuleBase" id="RU004447"/>
    </source>
</evidence>
<dbReference type="PANTHER" id="PTHR11851">
    <property type="entry name" value="METALLOPROTEASE"/>
    <property type="match status" value="1"/>
</dbReference>
<keyword evidence="5" id="KW-0378">Hydrolase</keyword>
<dbReference type="InterPro" id="IPR007863">
    <property type="entry name" value="Peptidase_M16_C"/>
</dbReference>
<dbReference type="Pfam" id="PF05193">
    <property type="entry name" value="Peptidase_M16_C"/>
    <property type="match status" value="1"/>
</dbReference>